<feature type="region of interest" description="Disordered" evidence="4">
    <location>
        <begin position="174"/>
        <end position="226"/>
    </location>
</feature>
<accession>A0A9Q0EFC3</accession>
<evidence type="ECO:0000256" key="4">
    <source>
        <dbReference type="SAM" id="MobiDB-lite"/>
    </source>
</evidence>
<gene>
    <name evidence="5" type="ORF">NHX12_031149</name>
</gene>
<dbReference type="AlphaFoldDB" id="A0A9Q0EFC3"/>
<evidence type="ECO:0000313" key="6">
    <source>
        <dbReference type="Proteomes" id="UP001148018"/>
    </source>
</evidence>
<dbReference type="OrthoDB" id="8896680at2759"/>
<keyword evidence="6" id="KW-1185">Reference proteome</keyword>
<evidence type="ECO:0000256" key="1">
    <source>
        <dbReference type="ARBA" id="ARBA00008275"/>
    </source>
</evidence>
<evidence type="ECO:0000313" key="5">
    <source>
        <dbReference type="EMBL" id="KAJ3603407.1"/>
    </source>
</evidence>
<reference evidence="5" key="1">
    <citation type="submission" date="2022-07" db="EMBL/GenBank/DDBJ databases">
        <title>Chromosome-level genome of Muraenolepis orangiensis.</title>
        <authorList>
            <person name="Kim J."/>
        </authorList>
    </citation>
    <scope>NUCLEOTIDE SEQUENCE</scope>
    <source>
        <strain evidence="5">KU_S4_2022</strain>
        <tissue evidence="5">Muscle</tissue>
    </source>
</reference>
<feature type="region of interest" description="Disordered" evidence="4">
    <location>
        <begin position="28"/>
        <end position="68"/>
    </location>
</feature>
<dbReference type="InterPro" id="IPR019139">
    <property type="entry name" value="LRRFIP1/2"/>
</dbReference>
<feature type="region of interest" description="Disordered" evidence="4">
    <location>
        <begin position="1"/>
        <end position="20"/>
    </location>
</feature>
<dbReference type="Gene3D" id="1.20.5.4090">
    <property type="match status" value="1"/>
</dbReference>
<feature type="compositionally biased region" description="Basic and acidic residues" evidence="4">
    <location>
        <begin position="36"/>
        <end position="46"/>
    </location>
</feature>
<name>A0A9Q0EFC3_9TELE</name>
<feature type="compositionally biased region" description="Polar residues" evidence="4">
    <location>
        <begin position="174"/>
        <end position="186"/>
    </location>
</feature>
<proteinExistence type="inferred from homology"/>
<evidence type="ECO:0000256" key="2">
    <source>
        <dbReference type="ARBA" id="ARBA00023054"/>
    </source>
</evidence>
<keyword evidence="2 3" id="KW-0175">Coiled coil</keyword>
<dbReference type="GO" id="GO:0006355">
    <property type="term" value="P:regulation of DNA-templated transcription"/>
    <property type="evidence" value="ECO:0007669"/>
    <property type="project" value="InterPro"/>
</dbReference>
<dbReference type="Proteomes" id="UP001148018">
    <property type="component" value="Unassembled WGS sequence"/>
</dbReference>
<sequence length="310" mass="34377">MHSVAIDRSGSPKKRTLSRGISEDESLRIIIQETESPSRRLTRSDSRSGTLKRKSESQQSEQDLSKALPDVMELQTSYEEVVQELHGLEVERETLLFQVDVLQDTLESVEELLAEAQREARQASMEVEQERVAKRKLEDTVRSLMSEVERLKEERNTISTRPAHSLLIEAETVTSTQAAAPNSTTHAWDRTDGASASPLPRGVTKSGECAAETDEGSSAEPKASHLQKMETQMITLALGDPCSPDGVLRRPCGQQLEDDQNNDTDSVSAYEDASAETPELDQVLEDEELDAEEKGERRDPNDPDKSCILS</sequence>
<organism evidence="5 6">
    <name type="scientific">Muraenolepis orangiensis</name>
    <name type="common">Patagonian moray cod</name>
    <dbReference type="NCBI Taxonomy" id="630683"/>
    <lineage>
        <taxon>Eukaryota</taxon>
        <taxon>Metazoa</taxon>
        <taxon>Chordata</taxon>
        <taxon>Craniata</taxon>
        <taxon>Vertebrata</taxon>
        <taxon>Euteleostomi</taxon>
        <taxon>Actinopterygii</taxon>
        <taxon>Neopterygii</taxon>
        <taxon>Teleostei</taxon>
        <taxon>Neoteleostei</taxon>
        <taxon>Acanthomorphata</taxon>
        <taxon>Zeiogadaria</taxon>
        <taxon>Gadariae</taxon>
        <taxon>Gadiformes</taxon>
        <taxon>Muraenolepidoidei</taxon>
        <taxon>Muraenolepididae</taxon>
        <taxon>Muraenolepis</taxon>
    </lineage>
</organism>
<feature type="compositionally biased region" description="Basic and acidic residues" evidence="4">
    <location>
        <begin position="292"/>
        <end position="310"/>
    </location>
</feature>
<evidence type="ECO:0000256" key="3">
    <source>
        <dbReference type="SAM" id="Coils"/>
    </source>
</evidence>
<dbReference type="EMBL" id="JANIIK010000046">
    <property type="protein sequence ID" value="KAJ3603407.1"/>
    <property type="molecule type" value="Genomic_DNA"/>
</dbReference>
<feature type="region of interest" description="Disordered" evidence="4">
    <location>
        <begin position="241"/>
        <end position="310"/>
    </location>
</feature>
<feature type="coiled-coil region" evidence="3">
    <location>
        <begin position="71"/>
        <end position="161"/>
    </location>
</feature>
<feature type="compositionally biased region" description="Acidic residues" evidence="4">
    <location>
        <begin position="278"/>
        <end position="291"/>
    </location>
</feature>
<comment type="similarity">
    <text evidence="1">Belongs to the LRRFIP family.</text>
</comment>
<comment type="caution">
    <text evidence="5">The sequence shown here is derived from an EMBL/GenBank/DDBJ whole genome shotgun (WGS) entry which is preliminary data.</text>
</comment>
<dbReference type="Pfam" id="PF09738">
    <property type="entry name" value="LRRFIP"/>
    <property type="match status" value="1"/>
</dbReference>
<protein>
    <submittedName>
        <fullName evidence="5">Uncharacterized protein</fullName>
    </submittedName>
</protein>